<evidence type="ECO:0000256" key="1">
    <source>
        <dbReference type="SAM" id="Phobius"/>
    </source>
</evidence>
<evidence type="ECO:0000313" key="2">
    <source>
        <dbReference type="EMBL" id="MDO5457494.1"/>
    </source>
</evidence>
<sequence>MNNNLKNALIGLGIAAASGAAIMFFLNDNVQEATKASYNRMRAKYFVRNYLNGSERALKAIDHMDNEEINDLLETADRMSDLKHQFTDYGDQFKDTAVDIKDNIVDYAKNLVN</sequence>
<evidence type="ECO:0000313" key="3">
    <source>
        <dbReference type="Proteomes" id="UP001171751"/>
    </source>
</evidence>
<keyword evidence="3" id="KW-1185">Reference proteome</keyword>
<organism evidence="2 3">
    <name type="scientific">Atopococcus tabaci</name>
    <dbReference type="NCBI Taxonomy" id="269774"/>
    <lineage>
        <taxon>Bacteria</taxon>
        <taxon>Bacillati</taxon>
        <taxon>Bacillota</taxon>
        <taxon>Bacilli</taxon>
        <taxon>Lactobacillales</taxon>
        <taxon>Carnobacteriaceae</taxon>
        <taxon>Atopococcus</taxon>
    </lineage>
</organism>
<feature type="transmembrane region" description="Helical" evidence="1">
    <location>
        <begin position="7"/>
        <end position="26"/>
    </location>
</feature>
<dbReference type="Proteomes" id="UP001171751">
    <property type="component" value="Unassembled WGS sequence"/>
</dbReference>
<proteinExistence type="predicted"/>
<keyword evidence="1" id="KW-0812">Transmembrane</keyword>
<gene>
    <name evidence="2" type="ORF">Q4F26_04030</name>
</gene>
<protein>
    <recommendedName>
        <fullName evidence="4">YtxH domain-containing protein</fullName>
    </recommendedName>
</protein>
<comment type="caution">
    <text evidence="2">The sequence shown here is derived from an EMBL/GenBank/DDBJ whole genome shotgun (WGS) entry which is preliminary data.</text>
</comment>
<dbReference type="AlphaFoldDB" id="A0AA43UCK6"/>
<keyword evidence="1" id="KW-1133">Transmembrane helix</keyword>
<evidence type="ECO:0008006" key="4">
    <source>
        <dbReference type="Google" id="ProtNLM"/>
    </source>
</evidence>
<accession>A0AA43UCK6</accession>
<keyword evidence="1" id="KW-0472">Membrane</keyword>
<name>A0AA43UCK6_9LACT</name>
<dbReference type="EMBL" id="JAUNQW010000013">
    <property type="protein sequence ID" value="MDO5457494.1"/>
    <property type="molecule type" value="Genomic_DNA"/>
</dbReference>
<reference evidence="2" key="1">
    <citation type="submission" date="2023-07" db="EMBL/GenBank/DDBJ databases">
        <title>Between Cages and Wild: Unraveling the Impact of Captivity on Animal Microbiomes and Antimicrobial Resistance.</title>
        <authorList>
            <person name="Schmartz G.P."/>
            <person name="Rehner J."/>
            <person name="Schuff M.J."/>
            <person name="Becker S.L."/>
            <person name="Kravczyk M."/>
            <person name="Gurevich A."/>
            <person name="Francke R."/>
            <person name="Mueller R."/>
            <person name="Keller V."/>
            <person name="Keller A."/>
        </authorList>
    </citation>
    <scope>NUCLEOTIDE SEQUENCE</scope>
    <source>
        <strain evidence="2">S39M_St_73</strain>
    </source>
</reference>